<dbReference type="EMBL" id="JAHLQN010000001">
    <property type="protein sequence ID" value="MBU5628143.1"/>
    <property type="molecule type" value="Genomic_DNA"/>
</dbReference>
<proteinExistence type="predicted"/>
<evidence type="ECO:0000313" key="1">
    <source>
        <dbReference type="EMBL" id="MBU5628143.1"/>
    </source>
</evidence>
<keyword evidence="2" id="KW-1185">Reference proteome</keyword>
<organism evidence="1 2">
    <name type="scientific">Dysosmobacter acutus</name>
    <dbReference type="NCBI Taxonomy" id="2841504"/>
    <lineage>
        <taxon>Bacteria</taxon>
        <taxon>Bacillati</taxon>
        <taxon>Bacillota</taxon>
        <taxon>Clostridia</taxon>
        <taxon>Eubacteriales</taxon>
        <taxon>Oscillospiraceae</taxon>
        <taxon>Dysosmobacter</taxon>
    </lineage>
</organism>
<dbReference type="RefSeq" id="WP_216633427.1">
    <property type="nucleotide sequence ID" value="NZ_JAHLQN010000001.1"/>
</dbReference>
<evidence type="ECO:0000313" key="2">
    <source>
        <dbReference type="Proteomes" id="UP000787672"/>
    </source>
</evidence>
<name>A0ABS6FCY5_9FIRM</name>
<protein>
    <submittedName>
        <fullName evidence="1">Uncharacterized protein</fullName>
    </submittedName>
</protein>
<gene>
    <name evidence="1" type="ORF">KQI82_14620</name>
</gene>
<sequence>MKQLGNLAVICAQRPELLMQLRSGLVLVQAKNRAAMEAAWNDDTRIEKMIYELNFGAFSKERLV</sequence>
<accession>A0ABS6FCY5</accession>
<comment type="caution">
    <text evidence="1">The sequence shown here is derived from an EMBL/GenBank/DDBJ whole genome shotgun (WGS) entry which is preliminary data.</text>
</comment>
<dbReference type="Proteomes" id="UP000787672">
    <property type="component" value="Unassembled WGS sequence"/>
</dbReference>
<reference evidence="1 2" key="1">
    <citation type="submission" date="2021-06" db="EMBL/GenBank/DDBJ databases">
        <authorList>
            <person name="Sun Q."/>
            <person name="Li D."/>
        </authorList>
    </citation>
    <scope>NUCLEOTIDE SEQUENCE [LARGE SCALE GENOMIC DNA]</scope>
    <source>
        <strain evidence="1 2">MSJ-2</strain>
    </source>
</reference>